<evidence type="ECO:0000313" key="3">
    <source>
        <dbReference type="EMBL" id="NHO40140.1"/>
    </source>
</evidence>
<evidence type="ECO:0000259" key="1">
    <source>
        <dbReference type="SMART" id="SM00986"/>
    </source>
</evidence>
<dbReference type="Pfam" id="PF03167">
    <property type="entry name" value="UDG"/>
    <property type="match status" value="1"/>
</dbReference>
<name>A0A0U4Y9W9_9PROT</name>
<dbReference type="InterPro" id="IPR005122">
    <property type="entry name" value="Uracil-DNA_glycosylase-like"/>
</dbReference>
<protein>
    <submittedName>
        <fullName evidence="3">Uracil-DNA glycosylase family protein</fullName>
    </submittedName>
</protein>
<organism evidence="2 4">
    <name type="scientific">Acetobacter ghanensis</name>
    <dbReference type="NCBI Taxonomy" id="431306"/>
    <lineage>
        <taxon>Bacteria</taxon>
        <taxon>Pseudomonadati</taxon>
        <taxon>Pseudomonadota</taxon>
        <taxon>Alphaproteobacteria</taxon>
        <taxon>Acetobacterales</taxon>
        <taxon>Acetobacteraceae</taxon>
        <taxon>Acetobacter</taxon>
    </lineage>
</organism>
<sequence>MGPVYAAALRLWLDLCAADPYRGGCRTVRSPDFTSLPFIRLAWLKKHRSGNAAVFFITHRTHIGSVKPASAYSLHRTTPLPPHDTTDSQLATLLHQIRACTACAQSLPLGPRPVLHASPRARLLIASQAPGTKVHETGVSFNDASGDRLRAWLGMDRDLFYDTEKVAIVPMGLCYPGVLPQGGDRPPRPECAPLWRQRILDHLPNIRLTLLVGSYAQNHILGKGKVFERVEQFARYLPTYFPLPHPSWRTGMWERRTPAFGEIIIPALRREVARALQD</sequence>
<dbReference type="OrthoDB" id="9789139at2"/>
<dbReference type="Proteomes" id="UP000068250">
    <property type="component" value="Chromosome I"/>
</dbReference>
<proteinExistence type="predicted"/>
<dbReference type="InterPro" id="IPR047124">
    <property type="entry name" value="HI_0220.2"/>
</dbReference>
<reference evidence="4" key="2">
    <citation type="submission" date="2014-09" db="EMBL/GenBank/DDBJ databases">
        <authorList>
            <person name="Illeghems K.G."/>
        </authorList>
    </citation>
    <scope>NUCLEOTIDE SEQUENCE [LARGE SCALE GENOMIC DNA]</scope>
    <source>
        <strain evidence="4">LMG 23848T</strain>
    </source>
</reference>
<dbReference type="PANTHER" id="PTHR42160:SF1">
    <property type="entry name" value="URACIL-DNA GLYCOSYLASE SUPERFAMILY PROTEIN"/>
    <property type="match status" value="1"/>
</dbReference>
<dbReference type="EMBL" id="WOTE01000006">
    <property type="protein sequence ID" value="NHO40140.1"/>
    <property type="molecule type" value="Genomic_DNA"/>
</dbReference>
<dbReference type="InterPro" id="IPR036895">
    <property type="entry name" value="Uracil-DNA_glycosylase-like_sf"/>
</dbReference>
<dbReference type="EMBL" id="LN609302">
    <property type="protein sequence ID" value="CEF54093.1"/>
    <property type="molecule type" value="Genomic_DNA"/>
</dbReference>
<dbReference type="CDD" id="cd10033">
    <property type="entry name" value="UDG_like"/>
    <property type="match status" value="1"/>
</dbReference>
<feature type="domain" description="Uracil-DNA glycosylase-like" evidence="1">
    <location>
        <begin position="114"/>
        <end position="269"/>
    </location>
</feature>
<evidence type="ECO:0000313" key="4">
    <source>
        <dbReference type="Proteomes" id="UP000068250"/>
    </source>
</evidence>
<dbReference type="SMART" id="SM00986">
    <property type="entry name" value="UDG"/>
    <property type="match status" value="1"/>
</dbReference>
<evidence type="ECO:0000313" key="2">
    <source>
        <dbReference type="EMBL" id="CEF54093.1"/>
    </source>
</evidence>
<dbReference type="Gene3D" id="3.40.470.10">
    <property type="entry name" value="Uracil-DNA glycosylase-like domain"/>
    <property type="match status" value="1"/>
</dbReference>
<evidence type="ECO:0000313" key="5">
    <source>
        <dbReference type="Proteomes" id="UP000657200"/>
    </source>
</evidence>
<accession>A0A0U4Y9W9</accession>
<gene>
    <name evidence="2" type="ORF">AGA_578</name>
    <name evidence="3" type="ORF">GOB80_10710</name>
</gene>
<reference evidence="3 5" key="3">
    <citation type="journal article" date="2020" name="Int. J. Syst. Evol. Microbiol.">
        <title>Novel acetic acid bacteria from cider fermentations: Acetobacter conturbans sp. nov. and Acetobacter fallax sp. nov.</title>
        <authorList>
            <person name="Sombolestani A.S."/>
            <person name="Cleenwerck I."/>
            <person name="Cnockaert M."/>
            <person name="Borremans W."/>
            <person name="Wieme A.D."/>
            <person name="De Vuyst L."/>
            <person name="Vandamme P."/>
        </authorList>
    </citation>
    <scope>NUCLEOTIDE SEQUENCE [LARGE SCALE GENOMIC DNA]</scope>
    <source>
        <strain evidence="3 5">LMG 23848</strain>
    </source>
</reference>
<dbReference type="SUPFAM" id="SSF52141">
    <property type="entry name" value="Uracil-DNA glycosylase-like"/>
    <property type="match status" value="1"/>
</dbReference>
<dbReference type="PANTHER" id="PTHR42160">
    <property type="entry name" value="URACIL-DNA GLYCOSYLASE SUPERFAMILY PROTEIN"/>
    <property type="match status" value="1"/>
</dbReference>
<dbReference type="STRING" id="431306.AGA_578"/>
<dbReference type="SMART" id="SM00987">
    <property type="entry name" value="UreE_C"/>
    <property type="match status" value="1"/>
</dbReference>
<dbReference type="AlphaFoldDB" id="A0A0U4Y9W9"/>
<dbReference type="PATRIC" id="fig|431306.5.peg.555"/>
<keyword evidence="5" id="KW-1185">Reference proteome</keyword>
<dbReference type="Proteomes" id="UP000657200">
    <property type="component" value="Unassembled WGS sequence"/>
</dbReference>
<reference evidence="2" key="1">
    <citation type="submission" date="2014-09" db="EMBL/GenBank/DDBJ databases">
        <authorList>
            <person name="Magalhaes I.L.F."/>
            <person name="Oliveira U."/>
            <person name="Santos F.R."/>
            <person name="Vidigal T.H.D.A."/>
            <person name="Brescovit A.D."/>
            <person name="Santos A.J."/>
        </authorList>
    </citation>
    <scope>NUCLEOTIDE SEQUENCE</scope>
    <source>
        <strain evidence="2">LMG 23848T</strain>
    </source>
</reference>